<evidence type="ECO:0000313" key="2">
    <source>
        <dbReference type="Proteomes" id="UP001633002"/>
    </source>
</evidence>
<dbReference type="EMBL" id="JBJQOH010000004">
    <property type="protein sequence ID" value="KAL3690150.1"/>
    <property type="molecule type" value="Genomic_DNA"/>
</dbReference>
<reference evidence="1 2" key="1">
    <citation type="submission" date="2024-09" db="EMBL/GenBank/DDBJ databases">
        <title>Chromosome-scale assembly of Riccia sorocarpa.</title>
        <authorList>
            <person name="Paukszto L."/>
        </authorList>
    </citation>
    <scope>NUCLEOTIDE SEQUENCE [LARGE SCALE GENOMIC DNA]</scope>
    <source>
        <strain evidence="1">LP-2024</strain>
        <tissue evidence="1">Aerial parts of the thallus</tissue>
    </source>
</reference>
<gene>
    <name evidence="1" type="ORF">R1sor_016459</name>
</gene>
<dbReference type="Proteomes" id="UP001633002">
    <property type="component" value="Unassembled WGS sequence"/>
</dbReference>
<evidence type="ECO:0000313" key="1">
    <source>
        <dbReference type="EMBL" id="KAL3690150.1"/>
    </source>
</evidence>
<comment type="caution">
    <text evidence="1">The sequence shown here is derived from an EMBL/GenBank/DDBJ whole genome shotgun (WGS) entry which is preliminary data.</text>
</comment>
<organism evidence="1 2">
    <name type="scientific">Riccia sorocarpa</name>
    <dbReference type="NCBI Taxonomy" id="122646"/>
    <lineage>
        <taxon>Eukaryota</taxon>
        <taxon>Viridiplantae</taxon>
        <taxon>Streptophyta</taxon>
        <taxon>Embryophyta</taxon>
        <taxon>Marchantiophyta</taxon>
        <taxon>Marchantiopsida</taxon>
        <taxon>Marchantiidae</taxon>
        <taxon>Marchantiales</taxon>
        <taxon>Ricciaceae</taxon>
        <taxon>Riccia</taxon>
    </lineage>
</organism>
<keyword evidence="2" id="KW-1185">Reference proteome</keyword>
<proteinExistence type="predicted"/>
<dbReference type="AlphaFoldDB" id="A0ABD3HF16"/>
<protein>
    <submittedName>
        <fullName evidence="1">Uncharacterized protein</fullName>
    </submittedName>
</protein>
<accession>A0ABD3HF16</accession>
<name>A0ABD3HF16_9MARC</name>
<sequence length="499" mass="56303">MYAFESCRRTLIIEWALQWIIQPFGAEGSNDFDLSSFRDKIKEKALELLSLLPPADDIVGVTVDRFNLKSPMGSKLPELDPVVIPFISHKPFDCEGNGLTYIKFSRESLDDLRTWLQPNQRSKPLFKRGKEWWRAQLLLYGLDAGKSTAKANDLTRMLRSAVKQGLQGPTQTIIDLEDELNAKFRAQNAEARDKKYQTLETEESRVEFYPVRFWRERFPSKGKRKKNDIVTLAVQSQSVHRVKTAAESLGLSVICPDAVEAGGLSKIVVGTDRGAVLQLKSQMEEKQKKQIEEAAIFDRKEREAKTPKLEAQVGPGKRTLKDVVGEWNVRSRAISDMWPDFGTDFQMSIYFHKLVEARNDSDEERSFCSDGSHGDGATSAKSDGTELVWANFEMGILSGVLQAKKHFPHDSSFPRGPIPFAWRGREAGEGEIQVDMDGSVNKGTVTFLGPTKLKGELKSSLGDFKFEGNKASSAPKNKNPHEWHELDEGRWNEECTGRW</sequence>